<dbReference type="InterPro" id="IPR004360">
    <property type="entry name" value="Glyas_Fos-R_dOase_dom"/>
</dbReference>
<organism evidence="2 3">
    <name type="scientific">Vibrio agarivorans</name>
    <dbReference type="NCBI Taxonomy" id="153622"/>
    <lineage>
        <taxon>Bacteria</taxon>
        <taxon>Pseudomonadati</taxon>
        <taxon>Pseudomonadota</taxon>
        <taxon>Gammaproteobacteria</taxon>
        <taxon>Vibrionales</taxon>
        <taxon>Vibrionaceae</taxon>
        <taxon>Vibrio</taxon>
    </lineage>
</organism>
<dbReference type="Pfam" id="PF00903">
    <property type="entry name" value="Glyoxalase"/>
    <property type="match status" value="1"/>
</dbReference>
<keyword evidence="3" id="KW-1185">Reference proteome</keyword>
<sequence length="126" mass="13415">MFSHVMIGVNDIAHSKAFYDAVLGKLGHKSGVIDPKGRCFYMTESGVFSLTKPIDGGDATHGNGSTIGFRASTPQQVDEFHQAGIEAGGKPIEDPPGVREGAGTKLYIGYLRDPDGNKICAVNFMK</sequence>
<gene>
    <name evidence="2" type="ORF">QWJ08_05430</name>
</gene>
<dbReference type="SUPFAM" id="SSF54593">
    <property type="entry name" value="Glyoxalase/Bleomycin resistance protein/Dihydroxybiphenyl dioxygenase"/>
    <property type="match status" value="1"/>
</dbReference>
<proteinExistence type="predicted"/>
<evidence type="ECO:0000313" key="2">
    <source>
        <dbReference type="EMBL" id="MDN2480828.1"/>
    </source>
</evidence>
<evidence type="ECO:0000259" key="1">
    <source>
        <dbReference type="PROSITE" id="PS51819"/>
    </source>
</evidence>
<name>A0ABT7XYH3_9VIBR</name>
<comment type="caution">
    <text evidence="2">The sequence shown here is derived from an EMBL/GenBank/DDBJ whole genome shotgun (WGS) entry which is preliminary data.</text>
</comment>
<feature type="domain" description="VOC" evidence="1">
    <location>
        <begin position="1"/>
        <end position="124"/>
    </location>
</feature>
<dbReference type="PANTHER" id="PTHR35006">
    <property type="entry name" value="GLYOXALASE FAMILY PROTEIN (AFU_ORTHOLOGUE AFUA_5G14830)"/>
    <property type="match status" value="1"/>
</dbReference>
<dbReference type="Proteomes" id="UP001169719">
    <property type="component" value="Unassembled WGS sequence"/>
</dbReference>
<dbReference type="InterPro" id="IPR029068">
    <property type="entry name" value="Glyas_Bleomycin-R_OHBP_Dase"/>
</dbReference>
<protein>
    <submittedName>
        <fullName evidence="2">VOC family protein</fullName>
    </submittedName>
</protein>
<dbReference type="PANTHER" id="PTHR35006:SF1">
    <property type="entry name" value="BLL2941 PROTEIN"/>
    <property type="match status" value="1"/>
</dbReference>
<reference evidence="2" key="1">
    <citation type="submission" date="2024-05" db="EMBL/GenBank/DDBJ databases">
        <title>Genome Sequences of Four Agar- Degrading Marine Bacteria.</title>
        <authorList>
            <person name="Phillips E.K."/>
            <person name="Shaffer J.C."/>
            <person name="Henson M.W."/>
            <person name="Temperton B."/>
            <person name="Thrash C.J."/>
            <person name="Martin M.O."/>
        </authorList>
    </citation>
    <scope>NUCLEOTIDE SEQUENCE</scope>
    <source>
        <strain evidence="2">EKP203</strain>
    </source>
</reference>
<accession>A0ABT7XYH3</accession>
<dbReference type="Gene3D" id="3.10.180.10">
    <property type="entry name" value="2,3-Dihydroxybiphenyl 1,2-Dioxygenase, domain 1"/>
    <property type="match status" value="1"/>
</dbReference>
<dbReference type="RefSeq" id="WP_289960989.1">
    <property type="nucleotide sequence ID" value="NZ_JAUEOZ010000001.1"/>
</dbReference>
<dbReference type="PROSITE" id="PS51819">
    <property type="entry name" value="VOC"/>
    <property type="match status" value="1"/>
</dbReference>
<dbReference type="CDD" id="cd07262">
    <property type="entry name" value="VOC_like"/>
    <property type="match status" value="1"/>
</dbReference>
<dbReference type="InterPro" id="IPR037523">
    <property type="entry name" value="VOC_core"/>
</dbReference>
<dbReference type="EMBL" id="JAUEOZ010000001">
    <property type="protein sequence ID" value="MDN2480828.1"/>
    <property type="molecule type" value="Genomic_DNA"/>
</dbReference>
<evidence type="ECO:0000313" key="3">
    <source>
        <dbReference type="Proteomes" id="UP001169719"/>
    </source>
</evidence>